<gene>
    <name evidence="2" type="ORF">QBC46DRAFT_363718</name>
</gene>
<organism evidence="2 3">
    <name type="scientific">Diplogelasinospora grovesii</name>
    <dbReference type="NCBI Taxonomy" id="303347"/>
    <lineage>
        <taxon>Eukaryota</taxon>
        <taxon>Fungi</taxon>
        <taxon>Dikarya</taxon>
        <taxon>Ascomycota</taxon>
        <taxon>Pezizomycotina</taxon>
        <taxon>Sordariomycetes</taxon>
        <taxon>Sordariomycetidae</taxon>
        <taxon>Sordariales</taxon>
        <taxon>Diplogelasinosporaceae</taxon>
        <taxon>Diplogelasinospora</taxon>
    </lineage>
</organism>
<comment type="caution">
    <text evidence="2">The sequence shown here is derived from an EMBL/GenBank/DDBJ whole genome shotgun (WGS) entry which is preliminary data.</text>
</comment>
<name>A0AAN6N874_9PEZI</name>
<dbReference type="InterPro" id="IPR036259">
    <property type="entry name" value="MFS_trans_sf"/>
</dbReference>
<accession>A0AAN6N874</accession>
<feature type="transmembrane region" description="Helical" evidence="1">
    <location>
        <begin position="107"/>
        <end position="126"/>
    </location>
</feature>
<feature type="transmembrane region" description="Helical" evidence="1">
    <location>
        <begin position="199"/>
        <end position="220"/>
    </location>
</feature>
<feature type="transmembrane region" description="Helical" evidence="1">
    <location>
        <begin position="170"/>
        <end position="187"/>
    </location>
</feature>
<keyword evidence="1" id="KW-0812">Transmembrane</keyword>
<dbReference type="Proteomes" id="UP001303473">
    <property type="component" value="Unassembled WGS sequence"/>
</dbReference>
<feature type="transmembrane region" description="Helical" evidence="1">
    <location>
        <begin position="42"/>
        <end position="61"/>
    </location>
</feature>
<feature type="transmembrane region" description="Helical" evidence="1">
    <location>
        <begin position="226"/>
        <end position="247"/>
    </location>
</feature>
<feature type="transmembrane region" description="Helical" evidence="1">
    <location>
        <begin position="138"/>
        <end position="158"/>
    </location>
</feature>
<evidence type="ECO:0000313" key="3">
    <source>
        <dbReference type="Proteomes" id="UP001303473"/>
    </source>
</evidence>
<evidence type="ECO:0000256" key="1">
    <source>
        <dbReference type="SAM" id="Phobius"/>
    </source>
</evidence>
<dbReference type="SUPFAM" id="SSF103473">
    <property type="entry name" value="MFS general substrate transporter"/>
    <property type="match status" value="1"/>
</dbReference>
<protein>
    <submittedName>
        <fullName evidence="2">MFS monocarboxylate transporter-like protein</fullName>
    </submittedName>
</protein>
<keyword evidence="1" id="KW-0472">Membrane</keyword>
<evidence type="ECO:0000313" key="2">
    <source>
        <dbReference type="EMBL" id="KAK3940951.1"/>
    </source>
</evidence>
<dbReference type="AlphaFoldDB" id="A0AAN6N874"/>
<reference evidence="3" key="1">
    <citation type="journal article" date="2023" name="Mol. Phylogenet. Evol.">
        <title>Genome-scale phylogeny and comparative genomics of the fungal order Sordariales.</title>
        <authorList>
            <person name="Hensen N."/>
            <person name="Bonometti L."/>
            <person name="Westerberg I."/>
            <person name="Brannstrom I.O."/>
            <person name="Guillou S."/>
            <person name="Cros-Aarteil S."/>
            <person name="Calhoun S."/>
            <person name="Haridas S."/>
            <person name="Kuo A."/>
            <person name="Mondo S."/>
            <person name="Pangilinan J."/>
            <person name="Riley R."/>
            <person name="LaButti K."/>
            <person name="Andreopoulos B."/>
            <person name="Lipzen A."/>
            <person name="Chen C."/>
            <person name="Yan M."/>
            <person name="Daum C."/>
            <person name="Ng V."/>
            <person name="Clum A."/>
            <person name="Steindorff A."/>
            <person name="Ohm R.A."/>
            <person name="Martin F."/>
            <person name="Silar P."/>
            <person name="Natvig D.O."/>
            <person name="Lalanne C."/>
            <person name="Gautier V."/>
            <person name="Ament-Velasquez S.L."/>
            <person name="Kruys A."/>
            <person name="Hutchinson M.I."/>
            <person name="Powell A.J."/>
            <person name="Barry K."/>
            <person name="Miller A.N."/>
            <person name="Grigoriev I.V."/>
            <person name="Debuchy R."/>
            <person name="Gladieux P."/>
            <person name="Hiltunen Thoren M."/>
            <person name="Johannesson H."/>
        </authorList>
    </citation>
    <scope>NUCLEOTIDE SEQUENCE [LARGE SCALE GENOMIC DNA]</scope>
    <source>
        <strain evidence="3">CBS 340.73</strain>
    </source>
</reference>
<proteinExistence type="predicted"/>
<feature type="transmembrane region" description="Helical" evidence="1">
    <location>
        <begin position="68"/>
        <end position="95"/>
    </location>
</feature>
<keyword evidence="1" id="KW-1133">Transmembrane helix</keyword>
<keyword evidence="3" id="KW-1185">Reference proteome</keyword>
<sequence>MAWKQVVGAFLLTFNSYVKGPFLSFGPLTISTFTGPLFDLGYMRGLLSTGTALIFLVRDYFGIFLSLSILLGLGSGSTGIAATGGAFGGVVIPIIFKASLTSFKVGWAYKTLTFIALITLFISFFMLRTRSAFSDLKFMFFSLSLFFSFAGLYIPFYYVPLYVTADLNVTASLTFGILSIINTGALFKRSFLSLTTKYFSSINILTILIFGAIVSLLINVRTRFSLSYSFVSFGILIRSLIAGILISRFGYRALQIFKGIFIMLRFMSVYTAALIYRASRA</sequence>
<feature type="transmembrane region" description="Helical" evidence="1">
    <location>
        <begin position="259"/>
        <end position="278"/>
    </location>
</feature>
<dbReference type="EMBL" id="MU853789">
    <property type="protein sequence ID" value="KAK3940951.1"/>
    <property type="molecule type" value="Genomic_DNA"/>
</dbReference>